<evidence type="ECO:0000256" key="1">
    <source>
        <dbReference type="SAM" id="MobiDB-lite"/>
    </source>
</evidence>
<feature type="region of interest" description="Disordered" evidence="1">
    <location>
        <begin position="479"/>
        <end position="522"/>
    </location>
</feature>
<evidence type="ECO:0000313" key="2">
    <source>
        <dbReference type="EMBL" id="KAG5185419.1"/>
    </source>
</evidence>
<name>A0A835Z8J9_9STRA</name>
<feature type="region of interest" description="Disordered" evidence="1">
    <location>
        <begin position="128"/>
        <end position="198"/>
    </location>
</feature>
<dbReference type="Proteomes" id="UP000664859">
    <property type="component" value="Unassembled WGS sequence"/>
</dbReference>
<feature type="compositionally biased region" description="Polar residues" evidence="1">
    <location>
        <begin position="187"/>
        <end position="198"/>
    </location>
</feature>
<reference evidence="2" key="1">
    <citation type="submission" date="2021-02" db="EMBL/GenBank/DDBJ databases">
        <title>First Annotated Genome of the Yellow-green Alga Tribonema minus.</title>
        <authorList>
            <person name="Mahan K.M."/>
        </authorList>
    </citation>
    <scope>NUCLEOTIDE SEQUENCE</scope>
    <source>
        <strain evidence="2">UTEX B ZZ1240</strain>
    </source>
</reference>
<protein>
    <submittedName>
        <fullName evidence="2">Uncharacterized protein</fullName>
    </submittedName>
</protein>
<feature type="region of interest" description="Disordered" evidence="1">
    <location>
        <begin position="287"/>
        <end position="310"/>
    </location>
</feature>
<evidence type="ECO:0000313" key="3">
    <source>
        <dbReference type="Proteomes" id="UP000664859"/>
    </source>
</evidence>
<keyword evidence="3" id="KW-1185">Reference proteome</keyword>
<gene>
    <name evidence="2" type="ORF">JKP88DRAFT_289284</name>
</gene>
<feature type="compositionally biased region" description="Polar residues" evidence="1">
    <location>
        <begin position="128"/>
        <end position="170"/>
    </location>
</feature>
<dbReference type="AlphaFoldDB" id="A0A835Z8J9"/>
<feature type="compositionally biased region" description="Basic and acidic residues" evidence="1">
    <location>
        <begin position="503"/>
        <end position="522"/>
    </location>
</feature>
<sequence>MSKRVLYRKKKRVAKRKKTVYLKHKSVSRSQITKVNVKVGGGTAAPAAAPVVVSGGSGGGGSGGGGGDMSYLLPYLMQLQAPPAPSPPVTEMPPPMPPMRDMDADTFAVPNYPNSRDVGVQATPFTTDGAAQTATPSADSSSQTNTASSGEIASQTDDPSLNAAGTQATPSVVAVASQTRRRRMTHTGAQTRPMTLNDGSTAPMLALEAPMQVDDALPHVPPGVAAALRDAVAPIQRMVADLQRGFGDASTVTRMIAQQQIAFGNSIIGENRQARREVGTLFDTLRGELPRHAPPSGVPAGPMNAGPPGQLVVYQDERMEDDRPDDTPGSPGETTAAAFARAAAAVPSPPPAQDPAEVAAAAAAALEAMRAAAPAAPAAAPLADFNAAVAIGPAPDAVPFAPKPNSKRVLTKVFNHLYHQGRTHGDATLIAAANAATDALKGNRPDLMALTIESMRLIKQARQLEVARQAFGLQERETASAEKAKRKPIKTYIVSGTKTRAKARAESERTKRAAKRDDNRKT</sequence>
<accession>A0A835Z8J9</accession>
<dbReference type="EMBL" id="JAFCMP010000133">
    <property type="protein sequence ID" value="KAG5185419.1"/>
    <property type="molecule type" value="Genomic_DNA"/>
</dbReference>
<comment type="caution">
    <text evidence="2">The sequence shown here is derived from an EMBL/GenBank/DDBJ whole genome shotgun (WGS) entry which is preliminary data.</text>
</comment>
<proteinExistence type="predicted"/>
<organism evidence="2 3">
    <name type="scientific">Tribonema minus</name>
    <dbReference type="NCBI Taxonomy" id="303371"/>
    <lineage>
        <taxon>Eukaryota</taxon>
        <taxon>Sar</taxon>
        <taxon>Stramenopiles</taxon>
        <taxon>Ochrophyta</taxon>
        <taxon>PX clade</taxon>
        <taxon>Xanthophyceae</taxon>
        <taxon>Tribonematales</taxon>
        <taxon>Tribonemataceae</taxon>
        <taxon>Tribonema</taxon>
    </lineage>
</organism>